<feature type="transmembrane region" description="Helical" evidence="6">
    <location>
        <begin position="255"/>
        <end position="274"/>
    </location>
</feature>
<feature type="transmembrane region" description="Helical" evidence="6">
    <location>
        <begin position="181"/>
        <end position="202"/>
    </location>
</feature>
<evidence type="ECO:0000313" key="9">
    <source>
        <dbReference type="Proteomes" id="UP001583193"/>
    </source>
</evidence>
<dbReference type="PANTHER" id="PTHR23501:SF195">
    <property type="entry name" value="PEP5"/>
    <property type="match status" value="1"/>
</dbReference>
<evidence type="ECO:0000256" key="2">
    <source>
        <dbReference type="ARBA" id="ARBA00022448"/>
    </source>
</evidence>
<evidence type="ECO:0000256" key="5">
    <source>
        <dbReference type="ARBA" id="ARBA00023136"/>
    </source>
</evidence>
<evidence type="ECO:0000259" key="7">
    <source>
        <dbReference type="PROSITE" id="PS50850"/>
    </source>
</evidence>
<keyword evidence="4 6" id="KW-1133">Transmembrane helix</keyword>
<dbReference type="InterPro" id="IPR020846">
    <property type="entry name" value="MFS_dom"/>
</dbReference>
<sequence length="596" mass="64077">MASEFATEQEISSSFHASTDKEAYADTTHIEGAHHTDAPNLVYDEDEEPELHARTWIALAAMFLLNMVQVLALMGPPAALNYIGEDLHSPLLQTWVQNSLFLVQAVLCPIIASASDTFQARKQILVGMCTLSFIGAAIAPGSKSISRVIAAQTMIGFGFATVPLAYCIPSEILPRKWRPMAQAWMNVAASCGACSAPLIIGALTKSNVQSGWRYFYWVEMAFWGSTALSIYFGYMPPKRHTHYDHLSMWQKIGRVDLAGSGLLLAGLALFLTGLNLGGEMNNWTAAPVLVTIIVGICILFAFAIYEWKFTQVGILHHDLFGDGKERGRTFAICASLMLIEGIFLFSYVLFYPVLTTSLFETNPFLVGAREQPYWVGSAVGTIVYGYTSTKLRKVREPLFVGFLINTAGVAALASVQPGQSVNTLIYAGIAGFGYGAPLILITTGVQLSTPHHLIATATAAVASARSVSAAIFTAIFTAAVNSRLDQYIPSYVSRAALQAGLPPDSVPSFISALTGGSSSEVQSVTGATAAVIEAGVFALKRAYADGIRVVFIITAPFGVVACLSCFFLGDLKKAMSYRVDAPVEDLHAKHHNPRTA</sequence>
<dbReference type="InterPro" id="IPR036259">
    <property type="entry name" value="MFS_trans_sf"/>
</dbReference>
<keyword evidence="2" id="KW-0813">Transport</keyword>
<organism evidence="8 9">
    <name type="scientific">Paecilomyces lecythidis</name>
    <dbReference type="NCBI Taxonomy" id="3004212"/>
    <lineage>
        <taxon>Eukaryota</taxon>
        <taxon>Fungi</taxon>
        <taxon>Dikarya</taxon>
        <taxon>Ascomycota</taxon>
        <taxon>Pezizomycotina</taxon>
        <taxon>Eurotiomycetes</taxon>
        <taxon>Eurotiomycetidae</taxon>
        <taxon>Eurotiales</taxon>
        <taxon>Thermoascaceae</taxon>
        <taxon>Paecilomyces</taxon>
    </lineage>
</organism>
<dbReference type="PROSITE" id="PS50850">
    <property type="entry name" value="MFS"/>
    <property type="match status" value="1"/>
</dbReference>
<dbReference type="Gene3D" id="1.20.1250.20">
    <property type="entry name" value="MFS general substrate transporter like domains"/>
    <property type="match status" value="2"/>
</dbReference>
<evidence type="ECO:0000256" key="6">
    <source>
        <dbReference type="SAM" id="Phobius"/>
    </source>
</evidence>
<dbReference type="Pfam" id="PF06609">
    <property type="entry name" value="TRI12"/>
    <property type="match status" value="1"/>
</dbReference>
<dbReference type="InterPro" id="IPR010573">
    <property type="entry name" value="MFS_Str1/Tri12-like"/>
</dbReference>
<comment type="subcellular location">
    <subcellularLocation>
        <location evidence="1">Membrane</location>
        <topology evidence="1">Multi-pass membrane protein</topology>
    </subcellularLocation>
</comment>
<keyword evidence="3 6" id="KW-0812">Transmembrane</keyword>
<feature type="transmembrane region" description="Helical" evidence="6">
    <location>
        <begin position="124"/>
        <end position="142"/>
    </location>
</feature>
<dbReference type="Proteomes" id="UP001583193">
    <property type="component" value="Unassembled WGS sequence"/>
</dbReference>
<gene>
    <name evidence="8" type="ORF">Plec18167_006124</name>
</gene>
<reference evidence="8 9" key="1">
    <citation type="journal article" date="2024" name="IMA Fungus">
        <title>IMA Genome - F19 : A genome assembly and annotation guide to empower mycologists, including annotated draft genome sequences of Ceratocystis pirilliformis, Diaporthe australafricana, Fusarium ophioides, Paecilomyces lecythidis, and Sporothrix stenoceras.</title>
        <authorList>
            <person name="Aylward J."/>
            <person name="Wilson A.M."/>
            <person name="Visagie C.M."/>
            <person name="Spraker J."/>
            <person name="Barnes I."/>
            <person name="Buitendag C."/>
            <person name="Ceriani C."/>
            <person name="Del Mar Angel L."/>
            <person name="du Plessis D."/>
            <person name="Fuchs T."/>
            <person name="Gasser K."/>
            <person name="Kramer D."/>
            <person name="Li W."/>
            <person name="Munsamy K."/>
            <person name="Piso A."/>
            <person name="Price J.L."/>
            <person name="Sonnekus B."/>
            <person name="Thomas C."/>
            <person name="van der Nest A."/>
            <person name="van Dijk A."/>
            <person name="van Heerden A."/>
            <person name="van Vuuren N."/>
            <person name="Yilmaz N."/>
            <person name="Duong T.A."/>
            <person name="van der Merwe N.A."/>
            <person name="Wingfield M.J."/>
            <person name="Wingfield B.D."/>
        </authorList>
    </citation>
    <scope>NUCLEOTIDE SEQUENCE [LARGE SCALE GENOMIC DNA]</scope>
    <source>
        <strain evidence="8 9">CMW 18167</strain>
    </source>
</reference>
<feature type="transmembrane region" description="Helical" evidence="6">
    <location>
        <begin position="328"/>
        <end position="351"/>
    </location>
</feature>
<feature type="transmembrane region" description="Helical" evidence="6">
    <location>
        <begin position="453"/>
        <end position="480"/>
    </location>
</feature>
<dbReference type="SUPFAM" id="SSF103473">
    <property type="entry name" value="MFS general substrate transporter"/>
    <property type="match status" value="1"/>
</dbReference>
<feature type="transmembrane region" description="Helical" evidence="6">
    <location>
        <begin position="547"/>
        <end position="568"/>
    </location>
</feature>
<feature type="transmembrane region" description="Helical" evidence="6">
    <location>
        <begin position="148"/>
        <end position="169"/>
    </location>
</feature>
<feature type="transmembrane region" description="Helical" evidence="6">
    <location>
        <begin position="95"/>
        <end position="112"/>
    </location>
</feature>
<dbReference type="EMBL" id="JAVDPF010000020">
    <property type="protein sequence ID" value="KAL1874187.1"/>
    <property type="molecule type" value="Genomic_DNA"/>
</dbReference>
<feature type="transmembrane region" description="Helical" evidence="6">
    <location>
        <begin position="214"/>
        <end position="234"/>
    </location>
</feature>
<name>A0ABR3XE02_9EURO</name>
<evidence type="ECO:0000256" key="4">
    <source>
        <dbReference type="ARBA" id="ARBA00022989"/>
    </source>
</evidence>
<evidence type="ECO:0000256" key="3">
    <source>
        <dbReference type="ARBA" id="ARBA00022692"/>
    </source>
</evidence>
<accession>A0ABR3XE02</accession>
<feature type="transmembrane region" description="Helical" evidence="6">
    <location>
        <begin position="399"/>
        <end position="417"/>
    </location>
</feature>
<dbReference type="PANTHER" id="PTHR23501">
    <property type="entry name" value="MAJOR FACILITATOR SUPERFAMILY"/>
    <property type="match status" value="1"/>
</dbReference>
<evidence type="ECO:0000256" key="1">
    <source>
        <dbReference type="ARBA" id="ARBA00004141"/>
    </source>
</evidence>
<evidence type="ECO:0000313" key="8">
    <source>
        <dbReference type="EMBL" id="KAL1874187.1"/>
    </source>
</evidence>
<feature type="transmembrane region" description="Helical" evidence="6">
    <location>
        <begin position="56"/>
        <end position="75"/>
    </location>
</feature>
<feature type="transmembrane region" description="Helical" evidence="6">
    <location>
        <begin position="286"/>
        <end position="307"/>
    </location>
</feature>
<keyword evidence="9" id="KW-1185">Reference proteome</keyword>
<feature type="transmembrane region" description="Helical" evidence="6">
    <location>
        <begin position="423"/>
        <end position="441"/>
    </location>
</feature>
<protein>
    <recommendedName>
        <fullName evidence="7">Major facilitator superfamily (MFS) profile domain-containing protein</fullName>
    </recommendedName>
</protein>
<proteinExistence type="predicted"/>
<keyword evidence="5 6" id="KW-0472">Membrane</keyword>
<comment type="caution">
    <text evidence="8">The sequence shown here is derived from an EMBL/GenBank/DDBJ whole genome shotgun (WGS) entry which is preliminary data.</text>
</comment>
<feature type="domain" description="Major facilitator superfamily (MFS) profile" evidence="7">
    <location>
        <begin position="55"/>
        <end position="573"/>
    </location>
</feature>